<evidence type="ECO:0000313" key="3">
    <source>
        <dbReference type="EMBL" id="CAL1578205.1"/>
    </source>
</evidence>
<accession>A0AAV2JR67</accession>
<keyword evidence="2" id="KW-0175">Coiled coil</keyword>
<feature type="coiled-coil region" evidence="2">
    <location>
        <begin position="12"/>
        <end position="67"/>
    </location>
</feature>
<evidence type="ECO:0000256" key="1">
    <source>
        <dbReference type="ARBA" id="ARBA00061640"/>
    </source>
</evidence>
<dbReference type="FunFam" id="3.30.70.1820:FF:000002">
    <property type="entry name" value="LINE-1 retrotransposable element ORF1 protein"/>
    <property type="match status" value="1"/>
</dbReference>
<sequence length="224" mass="26212">MNKRFDLLDEKFETLTANQLALTRRVDEAEAQGTDHERRIQSLEQSLAEVRQTNMKLHSKLDDLEGRSRRNNIKIVGIPEGEEKGRPTEFVTSLIPKLLEQGNLAKQVIVDRAHRVPMPRATSTQRPRSFIARIHFYQEKEMLLRLSRQNQLVYNGARIFIYPDYTADVMTQRRGFRDVMQALREKEVTFILRFPARLQVNYEDQVKVFNSPAEAVAFIDRLQK</sequence>
<reference evidence="3 4" key="1">
    <citation type="submission" date="2024-04" db="EMBL/GenBank/DDBJ databases">
        <authorList>
            <person name="Waldvogel A.-M."/>
            <person name="Schoenle A."/>
        </authorList>
    </citation>
    <scope>NUCLEOTIDE SEQUENCE [LARGE SCALE GENOMIC DNA]</scope>
</reference>
<dbReference type="Gene3D" id="3.30.70.1820">
    <property type="entry name" value="L1 transposable element, RRM domain"/>
    <property type="match status" value="1"/>
</dbReference>
<dbReference type="Gene3D" id="3.30.250.20">
    <property type="entry name" value="L1 transposable element, C-terminal domain"/>
    <property type="match status" value="1"/>
</dbReference>
<protein>
    <recommendedName>
        <fullName evidence="5">Transposase</fullName>
    </recommendedName>
</protein>
<dbReference type="AlphaFoldDB" id="A0AAV2JR67"/>
<dbReference type="Proteomes" id="UP001497482">
    <property type="component" value="Chromosome 13"/>
</dbReference>
<name>A0AAV2JR67_KNICA</name>
<evidence type="ECO:0000313" key="4">
    <source>
        <dbReference type="Proteomes" id="UP001497482"/>
    </source>
</evidence>
<gene>
    <name evidence="3" type="ORF">KC01_LOCUS9390</name>
</gene>
<dbReference type="EMBL" id="OZ035835">
    <property type="protein sequence ID" value="CAL1578205.1"/>
    <property type="molecule type" value="Genomic_DNA"/>
</dbReference>
<evidence type="ECO:0008006" key="5">
    <source>
        <dbReference type="Google" id="ProtNLM"/>
    </source>
</evidence>
<evidence type="ECO:0000256" key="2">
    <source>
        <dbReference type="SAM" id="Coils"/>
    </source>
</evidence>
<dbReference type="InterPro" id="IPR042566">
    <property type="entry name" value="L1_C"/>
</dbReference>
<comment type="similarity">
    <text evidence="1">Belongs to the transposase 22 family.</text>
</comment>
<dbReference type="PANTHER" id="PTHR11505">
    <property type="entry name" value="L1 TRANSPOSABLE ELEMENT-RELATED"/>
    <property type="match status" value="1"/>
</dbReference>
<keyword evidence="4" id="KW-1185">Reference proteome</keyword>
<dbReference type="InterPro" id="IPR004244">
    <property type="entry name" value="Transposase_22"/>
</dbReference>
<organism evidence="3 4">
    <name type="scientific">Knipowitschia caucasica</name>
    <name type="common">Caucasian dwarf goby</name>
    <name type="synonym">Pomatoschistus caucasicus</name>
    <dbReference type="NCBI Taxonomy" id="637954"/>
    <lineage>
        <taxon>Eukaryota</taxon>
        <taxon>Metazoa</taxon>
        <taxon>Chordata</taxon>
        <taxon>Craniata</taxon>
        <taxon>Vertebrata</taxon>
        <taxon>Euteleostomi</taxon>
        <taxon>Actinopterygii</taxon>
        <taxon>Neopterygii</taxon>
        <taxon>Teleostei</taxon>
        <taxon>Neoteleostei</taxon>
        <taxon>Acanthomorphata</taxon>
        <taxon>Gobiaria</taxon>
        <taxon>Gobiiformes</taxon>
        <taxon>Gobioidei</taxon>
        <taxon>Gobiidae</taxon>
        <taxon>Gobiinae</taxon>
        <taxon>Knipowitschia</taxon>
    </lineage>
</organism>
<proteinExistence type="inferred from homology"/>